<evidence type="ECO:0000313" key="3">
    <source>
        <dbReference type="Proteomes" id="UP000284706"/>
    </source>
</evidence>
<gene>
    <name evidence="2" type="ORF">CVT26_012209</name>
</gene>
<reference evidence="2 3" key="1">
    <citation type="journal article" date="2018" name="Evol. Lett.">
        <title>Horizontal gene cluster transfer increased hallucinogenic mushroom diversity.</title>
        <authorList>
            <person name="Reynolds H.T."/>
            <person name="Vijayakumar V."/>
            <person name="Gluck-Thaler E."/>
            <person name="Korotkin H.B."/>
            <person name="Matheny P.B."/>
            <person name="Slot J.C."/>
        </authorList>
    </citation>
    <scope>NUCLEOTIDE SEQUENCE [LARGE SCALE GENOMIC DNA]</scope>
    <source>
        <strain evidence="2 3">SRW20</strain>
    </source>
</reference>
<accession>A0A409YQ42</accession>
<organism evidence="2 3">
    <name type="scientific">Gymnopilus dilepis</name>
    <dbReference type="NCBI Taxonomy" id="231916"/>
    <lineage>
        <taxon>Eukaryota</taxon>
        <taxon>Fungi</taxon>
        <taxon>Dikarya</taxon>
        <taxon>Basidiomycota</taxon>
        <taxon>Agaricomycotina</taxon>
        <taxon>Agaricomycetes</taxon>
        <taxon>Agaricomycetidae</taxon>
        <taxon>Agaricales</taxon>
        <taxon>Agaricineae</taxon>
        <taxon>Hymenogastraceae</taxon>
        <taxon>Gymnopilus</taxon>
    </lineage>
</organism>
<sequence length="230" mass="25405">MASTMRSFGDSGADVATTNESNTFTFGVDVPLTILRAAQAIANYGRNLLTPTAQEYSDTSTKRRKRSQNDEQGSEDIRPLVRQHLRLEQIISAPPPSLTEDQLQGAFRNPSRIQELLADEAILSQYQAEVINIRASQALAKLVNLQMFLRQTAEARFGGDARVGCVEESDGTWMEPIQGAEKTLMDLEPRVGYSDEMQQQTQRRRAIIETVIRNLISVAEAHAAASASPL</sequence>
<comment type="caution">
    <text evidence="2">The sequence shown here is derived from an EMBL/GenBank/DDBJ whole genome shotgun (WGS) entry which is preliminary data.</text>
</comment>
<protein>
    <submittedName>
        <fullName evidence="2">Uncharacterized protein</fullName>
    </submittedName>
</protein>
<name>A0A409YQ42_9AGAR</name>
<evidence type="ECO:0000256" key="1">
    <source>
        <dbReference type="SAM" id="MobiDB-lite"/>
    </source>
</evidence>
<keyword evidence="3" id="KW-1185">Reference proteome</keyword>
<proteinExistence type="predicted"/>
<dbReference type="Proteomes" id="UP000284706">
    <property type="component" value="Unassembled WGS sequence"/>
</dbReference>
<dbReference type="AlphaFoldDB" id="A0A409YQ42"/>
<dbReference type="EMBL" id="NHYE01000516">
    <property type="protein sequence ID" value="PPR05121.1"/>
    <property type="molecule type" value="Genomic_DNA"/>
</dbReference>
<evidence type="ECO:0000313" key="2">
    <source>
        <dbReference type="EMBL" id="PPR05121.1"/>
    </source>
</evidence>
<feature type="region of interest" description="Disordered" evidence="1">
    <location>
        <begin position="52"/>
        <end position="78"/>
    </location>
</feature>
<dbReference type="InParanoid" id="A0A409YQ42"/>